<proteinExistence type="predicted"/>
<evidence type="ECO:0000256" key="1">
    <source>
        <dbReference type="SAM" id="SignalP"/>
    </source>
</evidence>
<dbReference type="AlphaFoldDB" id="A0AAD7BSP0"/>
<feature type="signal peptide" evidence="1">
    <location>
        <begin position="1"/>
        <end position="19"/>
    </location>
</feature>
<dbReference type="EMBL" id="JARKIF010000010">
    <property type="protein sequence ID" value="KAJ7629068.1"/>
    <property type="molecule type" value="Genomic_DNA"/>
</dbReference>
<keyword evidence="1" id="KW-0732">Signal</keyword>
<evidence type="ECO:0000313" key="3">
    <source>
        <dbReference type="Proteomes" id="UP001221142"/>
    </source>
</evidence>
<gene>
    <name evidence="2" type="ORF">FB45DRAFT_48209</name>
</gene>
<protein>
    <submittedName>
        <fullName evidence="2">Uncharacterized protein</fullName>
    </submittedName>
</protein>
<reference evidence="2" key="1">
    <citation type="submission" date="2023-03" db="EMBL/GenBank/DDBJ databases">
        <title>Massive genome expansion in bonnet fungi (Mycena s.s.) driven by repeated elements and novel gene families across ecological guilds.</title>
        <authorList>
            <consortium name="Lawrence Berkeley National Laboratory"/>
            <person name="Harder C.B."/>
            <person name="Miyauchi S."/>
            <person name="Viragh M."/>
            <person name="Kuo A."/>
            <person name="Thoen E."/>
            <person name="Andreopoulos B."/>
            <person name="Lu D."/>
            <person name="Skrede I."/>
            <person name="Drula E."/>
            <person name="Henrissat B."/>
            <person name="Morin E."/>
            <person name="Kohler A."/>
            <person name="Barry K."/>
            <person name="LaButti K."/>
            <person name="Morin E."/>
            <person name="Salamov A."/>
            <person name="Lipzen A."/>
            <person name="Mereny Z."/>
            <person name="Hegedus B."/>
            <person name="Baldrian P."/>
            <person name="Stursova M."/>
            <person name="Weitz H."/>
            <person name="Taylor A."/>
            <person name="Grigoriev I.V."/>
            <person name="Nagy L.G."/>
            <person name="Martin F."/>
            <person name="Kauserud H."/>
        </authorList>
    </citation>
    <scope>NUCLEOTIDE SEQUENCE</scope>
    <source>
        <strain evidence="2">9284</strain>
    </source>
</reference>
<feature type="chain" id="PRO_5042095561" evidence="1">
    <location>
        <begin position="20"/>
        <end position="138"/>
    </location>
</feature>
<accession>A0AAD7BSP0</accession>
<organism evidence="2 3">
    <name type="scientific">Roridomyces roridus</name>
    <dbReference type="NCBI Taxonomy" id="1738132"/>
    <lineage>
        <taxon>Eukaryota</taxon>
        <taxon>Fungi</taxon>
        <taxon>Dikarya</taxon>
        <taxon>Basidiomycota</taxon>
        <taxon>Agaricomycotina</taxon>
        <taxon>Agaricomycetes</taxon>
        <taxon>Agaricomycetidae</taxon>
        <taxon>Agaricales</taxon>
        <taxon>Marasmiineae</taxon>
        <taxon>Mycenaceae</taxon>
        <taxon>Roridomyces</taxon>
    </lineage>
</organism>
<dbReference type="Proteomes" id="UP001221142">
    <property type="component" value="Unassembled WGS sequence"/>
</dbReference>
<keyword evidence="3" id="KW-1185">Reference proteome</keyword>
<comment type="caution">
    <text evidence="2">The sequence shown here is derived from an EMBL/GenBank/DDBJ whole genome shotgun (WGS) entry which is preliminary data.</text>
</comment>
<evidence type="ECO:0000313" key="2">
    <source>
        <dbReference type="EMBL" id="KAJ7629068.1"/>
    </source>
</evidence>
<name>A0AAD7BSP0_9AGAR</name>
<sequence>MRLVSVIHVLAALVLATAAVPLEKKAPTNLLPNVRPDTREAPQADVFETVDITSTAVRSAEYRSPMAHRVPLAPWRRTESGGGGSGDGLWMRSSMKKDNEIKITYCTKGMDIAGTFLHPGYWYCNSTASRYWGGPPFP</sequence>